<evidence type="ECO:0000313" key="1">
    <source>
        <dbReference type="EMBL" id="TWT42525.1"/>
    </source>
</evidence>
<gene>
    <name evidence="1" type="ORF">Pla111_28300</name>
</gene>
<dbReference type="RefSeq" id="WP_146575045.1">
    <property type="nucleotide sequence ID" value="NZ_SJPH01000007.1"/>
</dbReference>
<reference evidence="1 2" key="1">
    <citation type="submission" date="2019-02" db="EMBL/GenBank/DDBJ databases">
        <title>Deep-cultivation of Planctomycetes and their phenomic and genomic characterization uncovers novel biology.</title>
        <authorList>
            <person name="Wiegand S."/>
            <person name="Jogler M."/>
            <person name="Boedeker C."/>
            <person name="Pinto D."/>
            <person name="Vollmers J."/>
            <person name="Rivas-Marin E."/>
            <person name="Kohn T."/>
            <person name="Peeters S.H."/>
            <person name="Heuer A."/>
            <person name="Rast P."/>
            <person name="Oberbeckmann S."/>
            <person name="Bunk B."/>
            <person name="Jeske O."/>
            <person name="Meyerdierks A."/>
            <person name="Storesund J.E."/>
            <person name="Kallscheuer N."/>
            <person name="Luecker S."/>
            <person name="Lage O.M."/>
            <person name="Pohl T."/>
            <person name="Merkel B.J."/>
            <person name="Hornburger P."/>
            <person name="Mueller R.-W."/>
            <person name="Bruemmer F."/>
            <person name="Labrenz M."/>
            <person name="Spormann A.M."/>
            <person name="Op Den Camp H."/>
            <person name="Overmann J."/>
            <person name="Amann R."/>
            <person name="Jetten M.S.M."/>
            <person name="Mascher T."/>
            <person name="Medema M.H."/>
            <person name="Devos D.P."/>
            <person name="Kaster A.-K."/>
            <person name="Ovreas L."/>
            <person name="Rohde M."/>
            <person name="Galperin M.Y."/>
            <person name="Jogler C."/>
        </authorList>
    </citation>
    <scope>NUCLEOTIDE SEQUENCE [LARGE SCALE GENOMIC DNA]</scope>
    <source>
        <strain evidence="1 2">Pla111</strain>
    </source>
</reference>
<sequence>MTSLDQLIAAERRLLEAKLESTVSRDDRIEILKSQLDLSQKLESHLAELADIGDVPDKELLTAKVSRMNAHLELLREKQAQ</sequence>
<dbReference type="EMBL" id="SJPH01000007">
    <property type="protein sequence ID" value="TWT42525.1"/>
    <property type="molecule type" value="Genomic_DNA"/>
</dbReference>
<name>A0A5C5VWY8_9BACT</name>
<proteinExistence type="predicted"/>
<protein>
    <submittedName>
        <fullName evidence="1">Uncharacterized protein</fullName>
    </submittedName>
</protein>
<evidence type="ECO:0000313" key="2">
    <source>
        <dbReference type="Proteomes" id="UP000318995"/>
    </source>
</evidence>
<accession>A0A5C5VWY8</accession>
<dbReference type="AlphaFoldDB" id="A0A5C5VWY8"/>
<dbReference type="Proteomes" id="UP000318995">
    <property type="component" value="Unassembled WGS sequence"/>
</dbReference>
<organism evidence="1 2">
    <name type="scientific">Botrimarina hoheduenensis</name>
    <dbReference type="NCBI Taxonomy" id="2528000"/>
    <lineage>
        <taxon>Bacteria</taxon>
        <taxon>Pseudomonadati</taxon>
        <taxon>Planctomycetota</taxon>
        <taxon>Planctomycetia</taxon>
        <taxon>Pirellulales</taxon>
        <taxon>Lacipirellulaceae</taxon>
        <taxon>Botrimarina</taxon>
    </lineage>
</organism>
<keyword evidence="2" id="KW-1185">Reference proteome</keyword>
<comment type="caution">
    <text evidence="1">The sequence shown here is derived from an EMBL/GenBank/DDBJ whole genome shotgun (WGS) entry which is preliminary data.</text>
</comment>